<name>A0A1I5MIQ5_PARPN</name>
<keyword evidence="5 9" id="KW-0812">Transmembrane</keyword>
<dbReference type="PANTHER" id="PTHR35011:SF2">
    <property type="entry name" value="2,3-DIKETO-L-GULONATE TRAP TRANSPORTER SMALL PERMEASE PROTEIN YIAM"/>
    <property type="match status" value="1"/>
</dbReference>
<dbReference type="Pfam" id="PF04290">
    <property type="entry name" value="DctQ"/>
    <property type="match status" value="1"/>
</dbReference>
<dbReference type="GO" id="GO:0005886">
    <property type="term" value="C:plasma membrane"/>
    <property type="evidence" value="ECO:0007669"/>
    <property type="project" value="UniProtKB-SubCell"/>
</dbReference>
<evidence type="ECO:0000256" key="1">
    <source>
        <dbReference type="ARBA" id="ARBA00004429"/>
    </source>
</evidence>
<comment type="function">
    <text evidence="9">Part of the tripartite ATP-independent periplasmic (TRAP) transport system.</text>
</comment>
<evidence type="ECO:0000313" key="14">
    <source>
        <dbReference type="Proteomes" id="UP000273626"/>
    </source>
</evidence>
<feature type="transmembrane region" description="Helical" evidence="9">
    <location>
        <begin position="147"/>
        <end position="170"/>
    </location>
</feature>
<dbReference type="GeneID" id="51370305"/>
<dbReference type="Proteomes" id="UP000509322">
    <property type="component" value="Chromosome 1"/>
</dbReference>
<dbReference type="GO" id="GO:0022857">
    <property type="term" value="F:transmembrane transporter activity"/>
    <property type="evidence" value="ECO:0007669"/>
    <property type="project" value="UniProtKB-UniRule"/>
</dbReference>
<keyword evidence="6 9" id="KW-1133">Transmembrane helix</keyword>
<sequence>MTGALHPDTAGKEGRPAPPVLRGIVAALDMSGRLVCVATLIVLFVGLMANVVLRYVYGQGLDWAYEIHAILLPWMIAGGVVIATVHSRNIAITILPDLLSDSGRRVLFILVSVLTLLISVFVVWSAFPIIRAAQYQRLSALGGISQLWGYASLVYGFGGIAVICACDLIAALMGRTLRYVETASSLS</sequence>
<dbReference type="EMBL" id="CP058689">
    <property type="protein sequence ID" value="QLH12758.1"/>
    <property type="molecule type" value="Genomic_DNA"/>
</dbReference>
<comment type="similarity">
    <text evidence="8 9">Belongs to the TRAP transporter small permease family.</text>
</comment>
<evidence type="ECO:0000259" key="10">
    <source>
        <dbReference type="Pfam" id="PF04290"/>
    </source>
</evidence>
<dbReference type="AlphaFoldDB" id="A0A1I5MIQ5"/>
<evidence type="ECO:0000256" key="3">
    <source>
        <dbReference type="ARBA" id="ARBA00022475"/>
    </source>
</evidence>
<comment type="subunit">
    <text evidence="9">The complex comprises the extracytoplasmic solute receptor protein and the two transmembrane proteins.</text>
</comment>
<evidence type="ECO:0000256" key="8">
    <source>
        <dbReference type="ARBA" id="ARBA00038436"/>
    </source>
</evidence>
<dbReference type="Proteomes" id="UP000326453">
    <property type="component" value="Chromosome 2"/>
</dbReference>
<dbReference type="KEGG" id="ppan:ESD82_06990"/>
<evidence type="ECO:0000256" key="4">
    <source>
        <dbReference type="ARBA" id="ARBA00022519"/>
    </source>
</evidence>
<evidence type="ECO:0000313" key="11">
    <source>
        <dbReference type="EMBL" id="QFG35883.1"/>
    </source>
</evidence>
<evidence type="ECO:0000313" key="12">
    <source>
        <dbReference type="EMBL" id="QLH12758.1"/>
    </source>
</evidence>
<gene>
    <name evidence="13" type="ORF">BDE18_2675</name>
    <name evidence="11" type="ORF">ESD82_06990</name>
    <name evidence="12" type="ORF">HYQ43_00120</name>
</gene>
<comment type="subcellular location">
    <subcellularLocation>
        <location evidence="1 9">Cell inner membrane</location>
        <topology evidence="1 9">Multi-pass membrane protein</topology>
    </subcellularLocation>
</comment>
<evidence type="ECO:0000256" key="2">
    <source>
        <dbReference type="ARBA" id="ARBA00022448"/>
    </source>
</evidence>
<feature type="transmembrane region" description="Helical" evidence="9">
    <location>
        <begin position="34"/>
        <end position="57"/>
    </location>
</feature>
<reference evidence="13 14" key="1">
    <citation type="submission" date="2018-10" db="EMBL/GenBank/DDBJ databases">
        <title>Genomic Encyclopedia of Archaeal and Bacterial Type Strains, Phase II (KMG-II): from individual species to whole genera.</title>
        <authorList>
            <person name="Goeker M."/>
        </authorList>
    </citation>
    <scope>NUCLEOTIDE SEQUENCE [LARGE SCALE GENOMIC DNA]</scope>
    <source>
        <strain evidence="14">ATCC 35512 / DSM 2944 / CIP 106514 / LMD 82.5 / NBRC 102493 / NCCB 82005 / GB17</strain>
        <strain evidence="13">DSM 2944</strain>
    </source>
</reference>
<dbReference type="EMBL" id="RBLI01000002">
    <property type="protein sequence ID" value="RKS43856.1"/>
    <property type="molecule type" value="Genomic_DNA"/>
</dbReference>
<dbReference type="InterPro" id="IPR007387">
    <property type="entry name" value="TRAP_DctQ"/>
</dbReference>
<dbReference type="EMBL" id="CP044423">
    <property type="protein sequence ID" value="QFG35883.1"/>
    <property type="molecule type" value="Genomic_DNA"/>
</dbReference>
<dbReference type="OrthoDB" id="9791324at2"/>
<organism evidence="12 16">
    <name type="scientific">Paracoccus pantotrophus</name>
    <name type="common">Thiosphaera pantotropha</name>
    <dbReference type="NCBI Taxonomy" id="82367"/>
    <lineage>
        <taxon>Bacteria</taxon>
        <taxon>Pseudomonadati</taxon>
        <taxon>Pseudomonadota</taxon>
        <taxon>Alphaproteobacteria</taxon>
        <taxon>Rhodobacterales</taxon>
        <taxon>Paracoccaceae</taxon>
        <taxon>Paracoccus</taxon>
    </lineage>
</organism>
<evidence type="ECO:0000256" key="5">
    <source>
        <dbReference type="ARBA" id="ARBA00022692"/>
    </source>
</evidence>
<keyword evidence="2 9" id="KW-0813">Transport</keyword>
<dbReference type="PANTHER" id="PTHR35011">
    <property type="entry name" value="2,3-DIKETO-L-GULONATE TRAP TRANSPORTER SMALL PERMEASE PROTEIN YIAM"/>
    <property type="match status" value="1"/>
</dbReference>
<feature type="transmembrane region" description="Helical" evidence="9">
    <location>
        <begin position="63"/>
        <end position="85"/>
    </location>
</feature>
<evidence type="ECO:0000256" key="9">
    <source>
        <dbReference type="RuleBase" id="RU369079"/>
    </source>
</evidence>
<evidence type="ECO:0000313" key="15">
    <source>
        <dbReference type="Proteomes" id="UP000326453"/>
    </source>
</evidence>
<dbReference type="GO" id="GO:0015740">
    <property type="term" value="P:C4-dicarboxylate transport"/>
    <property type="evidence" value="ECO:0007669"/>
    <property type="project" value="TreeGrafter"/>
</dbReference>
<reference evidence="11 15" key="2">
    <citation type="submission" date="2019-01" db="EMBL/GenBank/DDBJ databases">
        <title>Complete Genome Sequence and Annotation of the Paracoccus pantotrophus type strain DSM 2944.</title>
        <authorList>
            <person name="Bockwoldt J.A."/>
            <person name="Zimmermann M."/>
            <person name="Tiso T."/>
            <person name="Blank L.M."/>
        </authorList>
    </citation>
    <scope>NUCLEOTIDE SEQUENCE [LARGE SCALE GENOMIC DNA]</scope>
    <source>
        <strain evidence="11 15">DSM 2944</strain>
    </source>
</reference>
<evidence type="ECO:0000313" key="13">
    <source>
        <dbReference type="EMBL" id="RKS43856.1"/>
    </source>
</evidence>
<accession>A0A1I5MIQ5</accession>
<keyword evidence="7 9" id="KW-0472">Membrane</keyword>
<feature type="domain" description="Tripartite ATP-independent periplasmic transporters DctQ component" evidence="10">
    <location>
        <begin position="44"/>
        <end position="171"/>
    </location>
</feature>
<keyword evidence="14" id="KW-1185">Reference proteome</keyword>
<protein>
    <recommendedName>
        <fullName evidence="9">TRAP transporter small permease protein</fullName>
    </recommendedName>
</protein>
<evidence type="ECO:0000256" key="7">
    <source>
        <dbReference type="ARBA" id="ARBA00023136"/>
    </source>
</evidence>
<proteinExistence type="inferred from homology"/>
<dbReference type="Proteomes" id="UP000273626">
    <property type="component" value="Unassembled WGS sequence"/>
</dbReference>
<dbReference type="RefSeq" id="WP_024845911.1">
    <property type="nucleotide sequence ID" value="NZ_CP038206.1"/>
</dbReference>
<feature type="transmembrane region" description="Helical" evidence="9">
    <location>
        <begin position="106"/>
        <end position="127"/>
    </location>
</feature>
<evidence type="ECO:0000313" key="16">
    <source>
        <dbReference type="Proteomes" id="UP000509322"/>
    </source>
</evidence>
<dbReference type="InterPro" id="IPR055348">
    <property type="entry name" value="DctQ"/>
</dbReference>
<evidence type="ECO:0000256" key="6">
    <source>
        <dbReference type="ARBA" id="ARBA00022989"/>
    </source>
</evidence>
<reference evidence="12 16" key="3">
    <citation type="submission" date="2020-07" db="EMBL/GenBank/DDBJ databases">
        <title>The complete genome of Paracoccus pantotrophus ACCC 10489.</title>
        <authorList>
            <person name="Si Y."/>
        </authorList>
    </citation>
    <scope>NUCLEOTIDE SEQUENCE [LARGE SCALE GENOMIC DNA]</scope>
    <source>
        <strain evidence="16">ACCC 10489</strain>
        <strain evidence="12">ACCC10489</strain>
    </source>
</reference>
<keyword evidence="4 9" id="KW-0997">Cell inner membrane</keyword>
<keyword evidence="3" id="KW-1003">Cell membrane</keyword>